<keyword evidence="4" id="KW-1185">Reference proteome</keyword>
<dbReference type="Proteomes" id="UP000598271">
    <property type="component" value="Unassembled WGS sequence"/>
</dbReference>
<dbReference type="InterPro" id="IPR023393">
    <property type="entry name" value="START-like_dom_sf"/>
</dbReference>
<comment type="similarity">
    <text evidence="1">Belongs to the AHA1 family.</text>
</comment>
<organism evidence="3 4">
    <name type="scientific">Persicitalea jodogahamensis</name>
    <dbReference type="NCBI Taxonomy" id="402147"/>
    <lineage>
        <taxon>Bacteria</taxon>
        <taxon>Pseudomonadati</taxon>
        <taxon>Bacteroidota</taxon>
        <taxon>Cytophagia</taxon>
        <taxon>Cytophagales</taxon>
        <taxon>Spirosomataceae</taxon>
        <taxon>Persicitalea</taxon>
    </lineage>
</organism>
<dbReference type="Gene3D" id="3.30.530.20">
    <property type="match status" value="1"/>
</dbReference>
<dbReference type="InterPro" id="IPR013538">
    <property type="entry name" value="ASHA1/2-like_C"/>
</dbReference>
<evidence type="ECO:0000313" key="4">
    <source>
        <dbReference type="Proteomes" id="UP000598271"/>
    </source>
</evidence>
<dbReference type="SUPFAM" id="SSF55961">
    <property type="entry name" value="Bet v1-like"/>
    <property type="match status" value="1"/>
</dbReference>
<sequence>MKRKTIEKAVEIAASREKVWEILTDERFTPRWYGEFSFGARPKTNWEEGSKVLFTDVSGGGLVGEVLVNEPPLMLSIEYQGVVFGGEEDYTSEEAMSVKGGKETYLLTHKEGATELSVEVEMAEDSFDSMTLAWKRAMAKIKTLAEEA</sequence>
<feature type="domain" description="Activator of Hsp90 ATPase homologue 1/2-like C-terminal" evidence="2">
    <location>
        <begin position="14"/>
        <end position="145"/>
    </location>
</feature>
<dbReference type="RefSeq" id="WP_189562643.1">
    <property type="nucleotide sequence ID" value="NZ_BMXF01000001.1"/>
</dbReference>
<proteinExistence type="inferred from homology"/>
<accession>A0A8J3D4Y2</accession>
<name>A0A8J3D4Y2_9BACT</name>
<protein>
    <submittedName>
        <fullName evidence="3">ATPase</fullName>
    </submittedName>
</protein>
<reference evidence="3 4" key="1">
    <citation type="journal article" date="2014" name="Int. J. Syst. Evol. Microbiol.">
        <title>Complete genome sequence of Corynebacterium casei LMG S-19264T (=DSM 44701T), isolated from a smear-ripened cheese.</title>
        <authorList>
            <consortium name="US DOE Joint Genome Institute (JGI-PGF)"/>
            <person name="Walter F."/>
            <person name="Albersmeier A."/>
            <person name="Kalinowski J."/>
            <person name="Ruckert C."/>
        </authorList>
    </citation>
    <scope>NUCLEOTIDE SEQUENCE [LARGE SCALE GENOMIC DNA]</scope>
    <source>
        <strain evidence="3 4">KCTC 12866</strain>
    </source>
</reference>
<dbReference type="AlphaFoldDB" id="A0A8J3D4Y2"/>
<dbReference type="EMBL" id="BMXF01000001">
    <property type="protein sequence ID" value="GHB53944.1"/>
    <property type="molecule type" value="Genomic_DNA"/>
</dbReference>
<evidence type="ECO:0000259" key="2">
    <source>
        <dbReference type="Pfam" id="PF08327"/>
    </source>
</evidence>
<gene>
    <name evidence="3" type="ORF">GCM10007390_03590</name>
</gene>
<evidence type="ECO:0000256" key="1">
    <source>
        <dbReference type="ARBA" id="ARBA00006817"/>
    </source>
</evidence>
<dbReference type="Pfam" id="PF08327">
    <property type="entry name" value="AHSA1"/>
    <property type="match status" value="1"/>
</dbReference>
<evidence type="ECO:0000313" key="3">
    <source>
        <dbReference type="EMBL" id="GHB53944.1"/>
    </source>
</evidence>
<comment type="caution">
    <text evidence="3">The sequence shown here is derived from an EMBL/GenBank/DDBJ whole genome shotgun (WGS) entry which is preliminary data.</text>
</comment>